<dbReference type="Proteomes" id="UP000246806">
    <property type="component" value="Genome"/>
</dbReference>
<protein>
    <submittedName>
        <fullName evidence="1">Uncharacterized protein</fullName>
    </submittedName>
</protein>
<organism evidence="1 2">
    <name type="scientific">Bacillus phage BCP12</name>
    <dbReference type="NCBI Taxonomy" id="1913122"/>
    <lineage>
        <taxon>Viruses</taxon>
        <taxon>Duplodnaviria</taxon>
        <taxon>Heunggongvirae</taxon>
        <taxon>Uroviricota</taxon>
        <taxon>Caudoviricetes</taxon>
        <taxon>Herelleviridae</taxon>
        <taxon>Bastillevirinae</taxon>
        <taxon>Tsarbombavirus</taxon>
        <taxon>Tsarbombavirus BCP78</taxon>
    </lineage>
</organism>
<name>A0A2S0CS59_9CAUD</name>
<evidence type="ECO:0000313" key="1">
    <source>
        <dbReference type="EMBL" id="AQN32443.1"/>
    </source>
</evidence>
<dbReference type="EMBL" id="KX987999">
    <property type="protein sequence ID" value="AQN32443.1"/>
    <property type="molecule type" value="Genomic_DNA"/>
</dbReference>
<accession>A0A2S0CS59</accession>
<gene>
    <name evidence="1" type="ORF">BCP12_020</name>
</gene>
<proteinExistence type="predicted"/>
<sequence>METYLVQLTGTYQSKQFMENVLYVGADIEEAKNSADLYSTGVYLHVWNGGVLVRTYLKVTKGHGATVQWKLVKDYLKDMKAQAAALEATLSKITDVDAHKIGHKDDGEGGWYLA</sequence>
<evidence type="ECO:0000313" key="2">
    <source>
        <dbReference type="Proteomes" id="UP000246806"/>
    </source>
</evidence>
<reference evidence="1 2" key="1">
    <citation type="submission" date="2016-10" db="EMBL/GenBank/DDBJ databases">
        <title>Complete Genome Sequence of Bacillus Phage BCP12.</title>
        <authorList>
            <person name="Ghosh K."/>
            <person name="Kim K.-P."/>
        </authorList>
    </citation>
    <scope>NUCLEOTIDE SEQUENCE [LARGE SCALE GENOMIC DNA]</scope>
</reference>